<dbReference type="GO" id="GO:0016192">
    <property type="term" value="P:vesicle-mediated transport"/>
    <property type="evidence" value="ECO:0007669"/>
    <property type="project" value="InterPro"/>
</dbReference>
<name>A0AB40DJA0_DROSZ</name>
<dbReference type="PROSITE" id="PS50200">
    <property type="entry name" value="RA"/>
    <property type="match status" value="1"/>
</dbReference>
<proteinExistence type="inferred from homology"/>
<keyword evidence="3" id="KW-0727">SH2 domain</keyword>
<gene>
    <name evidence="9" type="primary">spri</name>
</gene>
<feature type="compositionally biased region" description="Low complexity" evidence="4">
    <location>
        <begin position="79"/>
        <end position="104"/>
    </location>
</feature>
<feature type="region of interest" description="Disordered" evidence="4">
    <location>
        <begin position="43"/>
        <end position="104"/>
    </location>
</feature>
<feature type="region of interest" description="Disordered" evidence="4">
    <location>
        <begin position="1251"/>
        <end position="1288"/>
    </location>
</feature>
<dbReference type="SMART" id="SM00167">
    <property type="entry name" value="VPS9"/>
    <property type="match status" value="1"/>
</dbReference>
<dbReference type="PROSITE" id="PS51205">
    <property type="entry name" value="VPS9"/>
    <property type="match status" value="1"/>
</dbReference>
<dbReference type="InterPro" id="IPR036860">
    <property type="entry name" value="SH2_dom_sf"/>
</dbReference>
<feature type="compositionally biased region" description="Polar residues" evidence="4">
    <location>
        <begin position="359"/>
        <end position="375"/>
    </location>
</feature>
<keyword evidence="2" id="KW-0343">GTPase activation</keyword>
<feature type="region of interest" description="Disordered" evidence="4">
    <location>
        <begin position="351"/>
        <end position="451"/>
    </location>
</feature>
<feature type="compositionally biased region" description="Low complexity" evidence="4">
    <location>
        <begin position="1429"/>
        <end position="1445"/>
    </location>
</feature>
<dbReference type="InterPro" id="IPR045046">
    <property type="entry name" value="Vps9-like"/>
</dbReference>
<evidence type="ECO:0000313" key="8">
    <source>
        <dbReference type="Proteomes" id="UP001652628"/>
    </source>
</evidence>
<dbReference type="RefSeq" id="XP_065724397.2">
    <property type="nucleotide sequence ID" value="XM_065868325.2"/>
</dbReference>
<dbReference type="Proteomes" id="UP001652628">
    <property type="component" value="Chromosome X"/>
</dbReference>
<feature type="compositionally biased region" description="Low complexity" evidence="4">
    <location>
        <begin position="434"/>
        <end position="451"/>
    </location>
</feature>
<accession>A0AB40DJA0</accession>
<feature type="compositionally biased region" description="Low complexity" evidence="4">
    <location>
        <begin position="1257"/>
        <end position="1267"/>
    </location>
</feature>
<feature type="region of interest" description="Disordered" evidence="4">
    <location>
        <begin position="1633"/>
        <end position="1656"/>
    </location>
</feature>
<dbReference type="Pfam" id="PF02204">
    <property type="entry name" value="VPS9"/>
    <property type="match status" value="1"/>
</dbReference>
<dbReference type="GO" id="GO:0031267">
    <property type="term" value="F:small GTPase binding"/>
    <property type="evidence" value="ECO:0007669"/>
    <property type="project" value="TreeGrafter"/>
</dbReference>
<dbReference type="GO" id="GO:0030139">
    <property type="term" value="C:endocytic vesicle"/>
    <property type="evidence" value="ECO:0007669"/>
    <property type="project" value="TreeGrafter"/>
</dbReference>
<feature type="compositionally biased region" description="Low complexity" evidence="4">
    <location>
        <begin position="685"/>
        <end position="694"/>
    </location>
</feature>
<feature type="compositionally biased region" description="Polar residues" evidence="4">
    <location>
        <begin position="1137"/>
        <end position="1147"/>
    </location>
</feature>
<reference evidence="9" key="1">
    <citation type="submission" date="2025-08" db="UniProtKB">
        <authorList>
            <consortium name="RefSeq"/>
        </authorList>
    </citation>
    <scope>IDENTIFICATION</scope>
</reference>
<organism evidence="8 9">
    <name type="scientific">Drosophila suzukii</name>
    <name type="common">Spotted-wing drosophila fruit fly</name>
    <dbReference type="NCBI Taxonomy" id="28584"/>
    <lineage>
        <taxon>Eukaryota</taxon>
        <taxon>Metazoa</taxon>
        <taxon>Ecdysozoa</taxon>
        <taxon>Arthropoda</taxon>
        <taxon>Hexapoda</taxon>
        <taxon>Insecta</taxon>
        <taxon>Pterygota</taxon>
        <taxon>Neoptera</taxon>
        <taxon>Endopterygota</taxon>
        <taxon>Diptera</taxon>
        <taxon>Brachycera</taxon>
        <taxon>Muscomorpha</taxon>
        <taxon>Ephydroidea</taxon>
        <taxon>Drosophilidae</taxon>
        <taxon>Drosophila</taxon>
        <taxon>Sophophora</taxon>
    </lineage>
</organism>
<feature type="region of interest" description="Disordered" evidence="4">
    <location>
        <begin position="1132"/>
        <end position="1199"/>
    </location>
</feature>
<evidence type="ECO:0000259" key="5">
    <source>
        <dbReference type="PROSITE" id="PS50001"/>
    </source>
</evidence>
<keyword evidence="8" id="KW-1185">Reference proteome</keyword>
<feature type="compositionally biased region" description="Low complexity" evidence="4">
    <location>
        <begin position="43"/>
        <end position="68"/>
    </location>
</feature>
<dbReference type="PROSITE" id="PS50001">
    <property type="entry name" value="SH2"/>
    <property type="match status" value="1"/>
</dbReference>
<evidence type="ECO:0000259" key="7">
    <source>
        <dbReference type="PROSITE" id="PS51205"/>
    </source>
</evidence>
<dbReference type="SUPFAM" id="SSF55550">
    <property type="entry name" value="SH2 domain"/>
    <property type="match status" value="1"/>
</dbReference>
<feature type="region of interest" description="Disordered" evidence="4">
    <location>
        <begin position="1307"/>
        <end position="1354"/>
    </location>
</feature>
<dbReference type="GO" id="GO:0005829">
    <property type="term" value="C:cytosol"/>
    <property type="evidence" value="ECO:0007669"/>
    <property type="project" value="TreeGrafter"/>
</dbReference>
<evidence type="ECO:0000256" key="4">
    <source>
        <dbReference type="SAM" id="MobiDB-lite"/>
    </source>
</evidence>
<dbReference type="InterPro" id="IPR000159">
    <property type="entry name" value="RA_dom"/>
</dbReference>
<dbReference type="Gene3D" id="3.30.505.10">
    <property type="entry name" value="SH2 domain"/>
    <property type="match status" value="1"/>
</dbReference>
<feature type="region of interest" description="Disordered" evidence="4">
    <location>
        <begin position="630"/>
        <end position="656"/>
    </location>
</feature>
<evidence type="ECO:0000256" key="1">
    <source>
        <dbReference type="ARBA" id="ARBA00006919"/>
    </source>
</evidence>
<feature type="compositionally biased region" description="Low complexity" evidence="4">
    <location>
        <begin position="571"/>
        <end position="592"/>
    </location>
</feature>
<evidence type="ECO:0000313" key="9">
    <source>
        <dbReference type="RefSeq" id="XP_065724397.2"/>
    </source>
</evidence>
<protein>
    <submittedName>
        <fullName evidence="9">Protein sprint isoform X1</fullName>
    </submittedName>
</protein>
<evidence type="ECO:0000259" key="6">
    <source>
        <dbReference type="PROSITE" id="PS50200"/>
    </source>
</evidence>
<feature type="compositionally biased region" description="Low complexity" evidence="4">
    <location>
        <begin position="123"/>
        <end position="135"/>
    </location>
</feature>
<dbReference type="PANTHER" id="PTHR23101">
    <property type="entry name" value="RAB GDP/GTP EXCHANGE FACTOR"/>
    <property type="match status" value="1"/>
</dbReference>
<feature type="region of interest" description="Disordered" evidence="4">
    <location>
        <begin position="541"/>
        <end position="592"/>
    </location>
</feature>
<feature type="domain" description="VPS9" evidence="7">
    <location>
        <begin position="1799"/>
        <end position="1941"/>
    </location>
</feature>
<dbReference type="GO" id="GO:0005096">
    <property type="term" value="F:GTPase activator activity"/>
    <property type="evidence" value="ECO:0007669"/>
    <property type="project" value="UniProtKB-KW"/>
</dbReference>
<dbReference type="PANTHER" id="PTHR23101:SF104">
    <property type="entry name" value="PROTEIN SPRINT"/>
    <property type="match status" value="1"/>
</dbReference>
<feature type="region of interest" description="Disordered" evidence="4">
    <location>
        <begin position="123"/>
        <end position="167"/>
    </location>
</feature>
<dbReference type="InterPro" id="IPR003123">
    <property type="entry name" value="VPS9"/>
</dbReference>
<evidence type="ECO:0000256" key="3">
    <source>
        <dbReference type="PROSITE-ProRule" id="PRU00191"/>
    </source>
</evidence>
<dbReference type="InterPro" id="IPR037191">
    <property type="entry name" value="VPS9_dom_sf"/>
</dbReference>
<dbReference type="GO" id="GO:0007165">
    <property type="term" value="P:signal transduction"/>
    <property type="evidence" value="ECO:0007669"/>
    <property type="project" value="InterPro"/>
</dbReference>
<dbReference type="GeneID" id="108019082"/>
<feature type="domain" description="SH2" evidence="5">
    <location>
        <begin position="751"/>
        <end position="844"/>
    </location>
</feature>
<dbReference type="Pfam" id="PF00017">
    <property type="entry name" value="SH2"/>
    <property type="match status" value="1"/>
</dbReference>
<feature type="compositionally biased region" description="Low complexity" evidence="4">
    <location>
        <begin position="376"/>
        <end position="405"/>
    </location>
</feature>
<feature type="domain" description="Ras-associating" evidence="6">
    <location>
        <begin position="1957"/>
        <end position="2045"/>
    </location>
</feature>
<feature type="compositionally biased region" description="Basic and acidic residues" evidence="4">
    <location>
        <begin position="1186"/>
        <end position="1197"/>
    </location>
</feature>
<feature type="region of interest" description="Disordered" evidence="4">
    <location>
        <begin position="1025"/>
        <end position="1072"/>
    </location>
</feature>
<feature type="region of interest" description="Disordered" evidence="4">
    <location>
        <begin position="1423"/>
        <end position="1449"/>
    </location>
</feature>
<dbReference type="CDD" id="cd01776">
    <property type="entry name" value="RA_Rin"/>
    <property type="match status" value="1"/>
</dbReference>
<dbReference type="GO" id="GO:0005085">
    <property type="term" value="F:guanyl-nucleotide exchange factor activity"/>
    <property type="evidence" value="ECO:0007669"/>
    <property type="project" value="InterPro"/>
</dbReference>
<dbReference type="Pfam" id="PF00788">
    <property type="entry name" value="RA"/>
    <property type="match status" value="1"/>
</dbReference>
<feature type="compositionally biased region" description="Low complexity" evidence="4">
    <location>
        <begin position="1155"/>
        <end position="1168"/>
    </location>
</feature>
<feature type="region of interest" description="Disordered" evidence="4">
    <location>
        <begin position="670"/>
        <end position="738"/>
    </location>
</feature>
<feature type="compositionally biased region" description="Polar residues" evidence="4">
    <location>
        <begin position="69"/>
        <end position="78"/>
    </location>
</feature>
<sequence length="2057" mass="220808">MVNAMMDAIALLSSLASDLDTMLNDLRSAPSHAATSIAAAAAATSNQQQQQHQLQQQHHLHNQQQMQSRQLQAHHWQSINNNKNNNISNNNNNNNINNNNNNNNLPHPPCLIDIKLKSSRSAATTLTSTATTATSNQLQQRRRVAPKPLPRPPRRSRPSGQKEAGPVVMVAADEEDGDTDASDLANMTSPLSASAAATRINGLSPEVKKVQRLPLWHGRNGGNGSTTHTHNHCHPTNASVQRRLPIQSHQQRVLTHQVHHHRPQHGRMSHETAVPGGGGGGGGGAAVSSVVSCVDNSSSKVEVIVYTTKSDKTLKQNMNAKDDTLRKRTSLIIVPQQVDVDVDVDLETKVDQTKARENGNGNPNRNSTASMDSCVSNTTSQSNQSSSGSHSGSSSTTSSGSSSGSEDAHAAYQDLQNGNAGQDHLDHHSPSPVPRCHSSSSSSSVSESTSCSSSVDYSLREQLKNFANRNVEDPKILRSSGAGGGGGAGAGVADPTVRLLKGMSLPVGDQQSSVTPALCDSLLSPQEVPLGRRYAEVAQFKGHPKARTSEPLPSAGATPSSLEAASVDAGNNINNNHNGQQSQKSQQQASLSAISSKLNNLAQSNLNNNNTSIQPGSMTSASNHIQNVKQNQNQNQNTDSRRSSSLDPDGDVDDVVDAVHGGAFEDDMQALLPKCSRRSRDELSQSRTSLVSSSEGGILAEGETSSEDDEEEPVEAEDEDEGEESSRDSSDNSPPCDLGLMERLLVTHPMWFLPGIQRSGAVHLLQGKEEGTFIVRGSSQPNTMAVSVRLPQDTGPYIEHYLIQSHDNVLSLESSRFTFGSIPSLIAHYAQCCDELPVQLMLPRVLREANNRKKLSSLALLGQEFWSYASSPAILGPPTPTVAPSRDQHLLDAKSPLSLTETSGLGTATFFSDALAKPPPTGAPPIPGSSLFSPTGSGQLLGFFSQAGTPSDTTNSSLSSFTTSGGQHLQLLSPNSVDSVILTMSPVDNPGHYMPGSAGAPLAPMPLCPSLVDQQQLSTFKVAQTTPEVADQVRPQRPKPPNTLNLKPPAPPLRWSKPHSPDQNGGANGNFTVTTTVTFSMENGGASGAAAGNGNGKFVEVTTPASSNPFNALLNGQASTFQTFAKRLSPEGECKDTLSSQGSSSNDGRWPPTARKLLTTSPLTPLTPSGGGGSSSSGGKSRKSRAGKESQHYKESDILESPPLQYCASALSDKISDYEDVWSHDPSDRASLLTSFRPALDSVGGVMNRRPDLLAETPSTPTPTQQTHLSPCEEETTATATPNETSSQSLLQFSGDVPARSRAGLLLPNLSGQAPPSAMTQSMTAGGEDDGGDTTPTAEGQTLAGSRSKQGSPFYAEPADALRQAGLTSAATAILRRQHRSQVLHASQRHSEPLKAGFGGSGNGALLQPSELEKMAGSLDELKPKPKVSQQQQQQQQHQHSQQQQPTKRARNLIDHWQLDSSWEFMAKQDQGSHAGGDYDTAAIDWQEKENSLGKKRTLTIHQIIANRLPDLNLPELVRCSTPPQTAALQPHVQGQDKVGLGCRLSSYDNVFCQNSFGGIDSAQSDDGTIFSEPWDSSQWDSFLPHDDATINSDTIHLSKCRPALSEDDTIIEELQSTKDGSNGSCNQDTLKANRNGAGHQKLNNTGNGKTNGRPKVATILRNPSMRDREVLCHPRNKMSIQSSGPGDSLRAYTLQLAQDPSSTFARNIENFICCTKESREAAPQVVMRNMRQFMSGMKNYLVKHGEGKFHAELETARARLKSDEFLNLDAMLETVMHQLVVLPLREHLYGIFVDHYQRSEDIQLLAQNVRYACEREAADFGIRPTVTPPSQAALRLIANLLWRLQEAELPLDKLELFLCVISTVFDATGCPRGQQLGADDFLPVLVYVVAKCGFVGAEIEAEFMWGLLQPTLLNGEPGYYLTALCSAVQVLKTFMASEGESGSGSLDWRSSCLPACSSVLRVIIPDECNGSLQTRTLPVRPHTTTREVCRIIAHKARITNPQDYALFKLVDGEETLLTDAECPQDARLAAKGKHCMLAYKRIDAKIAWPTAQLAGH</sequence>
<dbReference type="Pfam" id="PF23268">
    <property type="entry name" value="RIN1"/>
    <property type="match status" value="1"/>
</dbReference>
<evidence type="ECO:0000256" key="2">
    <source>
        <dbReference type="ARBA" id="ARBA00022468"/>
    </source>
</evidence>
<feature type="compositionally biased region" description="Polar residues" evidence="4">
    <location>
        <begin position="1310"/>
        <end position="1323"/>
    </location>
</feature>
<feature type="region of interest" description="Disordered" evidence="4">
    <location>
        <begin position="1381"/>
        <end position="1407"/>
    </location>
</feature>
<dbReference type="SUPFAM" id="SSF109993">
    <property type="entry name" value="VPS9 domain"/>
    <property type="match status" value="1"/>
</dbReference>
<dbReference type="SMART" id="SM00252">
    <property type="entry name" value="SH2"/>
    <property type="match status" value="1"/>
</dbReference>
<dbReference type="SMART" id="SM00314">
    <property type="entry name" value="RA"/>
    <property type="match status" value="1"/>
</dbReference>
<feature type="compositionally biased region" description="Acidic residues" evidence="4">
    <location>
        <begin position="704"/>
        <end position="723"/>
    </location>
</feature>
<dbReference type="Gene3D" id="1.20.1050.80">
    <property type="entry name" value="VPS9 domain"/>
    <property type="match status" value="1"/>
</dbReference>
<comment type="similarity">
    <text evidence="1">Belongs to the RIN (Ras interaction/interference) family.</text>
</comment>
<dbReference type="InterPro" id="IPR000980">
    <property type="entry name" value="SH2"/>
</dbReference>